<evidence type="ECO:0000256" key="2">
    <source>
        <dbReference type="ARBA" id="ARBA00022630"/>
    </source>
</evidence>
<dbReference type="EMBL" id="JAQQPM010000001">
    <property type="protein sequence ID" value="KAK2067914.1"/>
    <property type="molecule type" value="Genomic_DNA"/>
</dbReference>
<feature type="domain" description="FAD-binding" evidence="6">
    <location>
        <begin position="498"/>
        <end position="573"/>
    </location>
</feature>
<evidence type="ECO:0000313" key="8">
    <source>
        <dbReference type="Proteomes" id="UP001217918"/>
    </source>
</evidence>
<name>A0AAD9HZR7_9PEZI</name>
<dbReference type="SUPFAM" id="SSF51905">
    <property type="entry name" value="FAD/NAD(P)-binding domain"/>
    <property type="match status" value="1"/>
</dbReference>
<reference evidence="7" key="1">
    <citation type="journal article" date="2023" name="Mol. Plant Microbe Interact.">
        <title>Elucidating the Obligate Nature and Biological Capacity of an Invasive Fungal Corn Pathogen.</title>
        <authorList>
            <person name="MacCready J.S."/>
            <person name="Roggenkamp E.M."/>
            <person name="Gdanetz K."/>
            <person name="Chilvers M.I."/>
        </authorList>
    </citation>
    <scope>NUCLEOTIDE SEQUENCE</scope>
    <source>
        <strain evidence="7">PM02</strain>
    </source>
</reference>
<dbReference type="GO" id="GO:0044550">
    <property type="term" value="P:secondary metabolite biosynthetic process"/>
    <property type="evidence" value="ECO:0007669"/>
    <property type="project" value="TreeGrafter"/>
</dbReference>
<accession>A0AAD9HZR7</accession>
<dbReference type="AlphaFoldDB" id="A0AAD9HZR7"/>
<keyword evidence="8" id="KW-1185">Reference proteome</keyword>
<dbReference type="InterPro" id="IPR051104">
    <property type="entry name" value="FAD_monoxygenase"/>
</dbReference>
<evidence type="ECO:0000256" key="1">
    <source>
        <dbReference type="ARBA" id="ARBA00007992"/>
    </source>
</evidence>
<sequence>MHPKPALANAYSGPQTGAMQPEIRTHHLGEPGSQKAPTLPTSIYMTSNNAINMQFTKSSILAMVAMLTALASALPAGTLRMLADKRATDNSPVTRKDVGTNACKDGDDGVRPAGYSGRSGIMDSTSSSPLRIAIVGGGLCGLTVANALVHYRDLHGEDPALPLEVRVYEAKPELAERGANVGLSGNAKRALRDCVPNADLMLAEAGAVHMVSTCIMLGSGTHGGAVIANLGPPASPVPGLKDFEAAYQRFAMAQQELESLRASGKKSLTKTDVASCAAETDRHTSVVYRPRLLKGLAASLDASTLHTRKQLASACAGPAGAVELTFVDGTAATADVVVGADGIFSVMRRHVLADRAAAEAPVAASFWDARNIVPMATARAKLLEPLRAALRARAGDDDATARQAVDDLFGAGDRSDAHRQWGWVGAGAMLLFDVHDGGEAAQVVICGEETDTEPWAERKRPLTRGFLEAHLGGWLPVLRDATIALMLDQASPTRWREWHSPRTSTYHRDRAVLVGDAAHATTPWQGAGAGMAFEDAVLLARLLGRVGARAHVGAALETFTESRLARCAAVVESSHGTGWILCGRRYSEGEEIAPGADLEPGRVGAALGGRWNLILAYRLDAACEEAVEKFMGKIQSN</sequence>
<dbReference type="Proteomes" id="UP001217918">
    <property type="component" value="Unassembled WGS sequence"/>
</dbReference>
<comment type="similarity">
    <text evidence="1">Belongs to the paxM FAD-dependent monooxygenase family.</text>
</comment>
<dbReference type="PRINTS" id="PR00420">
    <property type="entry name" value="RNGMNOXGNASE"/>
</dbReference>
<comment type="caution">
    <text evidence="7">The sequence shown here is derived from an EMBL/GenBank/DDBJ whole genome shotgun (WGS) entry which is preliminary data.</text>
</comment>
<feature type="region of interest" description="Disordered" evidence="5">
    <location>
        <begin position="88"/>
        <end position="110"/>
    </location>
</feature>
<evidence type="ECO:0000256" key="5">
    <source>
        <dbReference type="SAM" id="MobiDB-lite"/>
    </source>
</evidence>
<evidence type="ECO:0000313" key="7">
    <source>
        <dbReference type="EMBL" id="KAK2067914.1"/>
    </source>
</evidence>
<evidence type="ECO:0000256" key="3">
    <source>
        <dbReference type="ARBA" id="ARBA00022827"/>
    </source>
</evidence>
<dbReference type="InterPro" id="IPR002938">
    <property type="entry name" value="FAD-bd"/>
</dbReference>
<keyword evidence="4" id="KW-0560">Oxidoreductase</keyword>
<dbReference type="Gene3D" id="3.50.50.60">
    <property type="entry name" value="FAD/NAD(P)-binding domain"/>
    <property type="match status" value="2"/>
</dbReference>
<organism evidence="7 8">
    <name type="scientific">Phyllachora maydis</name>
    <dbReference type="NCBI Taxonomy" id="1825666"/>
    <lineage>
        <taxon>Eukaryota</taxon>
        <taxon>Fungi</taxon>
        <taxon>Dikarya</taxon>
        <taxon>Ascomycota</taxon>
        <taxon>Pezizomycotina</taxon>
        <taxon>Sordariomycetes</taxon>
        <taxon>Sordariomycetidae</taxon>
        <taxon>Phyllachorales</taxon>
        <taxon>Phyllachoraceae</taxon>
        <taxon>Phyllachora</taxon>
    </lineage>
</organism>
<dbReference type="PANTHER" id="PTHR46720">
    <property type="entry name" value="HYDROXYLASE, PUTATIVE (AFU_ORTHOLOGUE AFUA_3G01460)-RELATED"/>
    <property type="match status" value="1"/>
</dbReference>
<keyword evidence="3" id="KW-0274">FAD</keyword>
<dbReference type="Pfam" id="PF01494">
    <property type="entry name" value="FAD_binding_3"/>
    <property type="match status" value="1"/>
</dbReference>
<gene>
    <name evidence="7" type="ORF">P8C59_001613</name>
</gene>
<evidence type="ECO:0000256" key="4">
    <source>
        <dbReference type="ARBA" id="ARBA00023002"/>
    </source>
</evidence>
<keyword evidence="2" id="KW-0285">Flavoprotein</keyword>
<proteinExistence type="inferred from homology"/>
<protein>
    <recommendedName>
        <fullName evidence="6">FAD-binding domain-containing protein</fullName>
    </recommendedName>
</protein>
<dbReference type="GO" id="GO:0071949">
    <property type="term" value="F:FAD binding"/>
    <property type="evidence" value="ECO:0007669"/>
    <property type="project" value="InterPro"/>
</dbReference>
<dbReference type="InterPro" id="IPR036188">
    <property type="entry name" value="FAD/NAD-bd_sf"/>
</dbReference>
<dbReference type="PANTHER" id="PTHR46720:SF3">
    <property type="entry name" value="FAD-BINDING DOMAIN-CONTAINING PROTEIN-RELATED"/>
    <property type="match status" value="1"/>
</dbReference>
<dbReference type="GO" id="GO:0016491">
    <property type="term" value="F:oxidoreductase activity"/>
    <property type="evidence" value="ECO:0007669"/>
    <property type="project" value="UniProtKB-KW"/>
</dbReference>
<evidence type="ECO:0000259" key="6">
    <source>
        <dbReference type="Pfam" id="PF01494"/>
    </source>
</evidence>